<dbReference type="PANTHER" id="PTHR11365:SF10">
    <property type="entry name" value="HYDANTOINASE_OXOPROLINASE"/>
    <property type="match status" value="1"/>
</dbReference>
<evidence type="ECO:0000313" key="6">
    <source>
        <dbReference type="Proteomes" id="UP000325672"/>
    </source>
</evidence>
<dbReference type="RefSeq" id="XP_031913224.1">
    <property type="nucleotide sequence ID" value="XM_032054652.1"/>
</dbReference>
<proteinExistence type="predicted"/>
<dbReference type="Gene3D" id="3.40.1610.10">
    <property type="entry name" value="CV3147-like domain"/>
    <property type="match status" value="1"/>
</dbReference>
<feature type="domain" description="Hydantoinase A/oxoprolinase" evidence="1">
    <location>
        <begin position="205"/>
        <end position="387"/>
    </location>
</feature>
<dbReference type="OrthoDB" id="5404895at2759"/>
<dbReference type="InterPro" id="IPR027479">
    <property type="entry name" value="S-Me-THD_N_sf"/>
</dbReference>
<sequence>MTKYRIGVDVGGTNTDAAIIDILAIDSPSRGVCASTKTPTTPDVTSGIYTAIQDALERSHVDRQDVVSVAIGTTHFVNAVVQADSSRLSKVAVVRLCGPFTRQVPPFAEFPSDLKRIMGGPVFYLDGGLEIDGREIAPLNVDQIKATVKSIQDAGIKMVALLGVFSPLDHDGIHEETCKKLMLGFDPSLSVVCSHSIGRIGFLERENATILNASILAFARKTVRAFCSAMAKLQLRCPLYLTQNDGTLTDAATAAELPIKTFASGPTNSMTGAAFLANLDRGGGPKQSDRQVLVVDIGGTTTDVCALLPSGFPRQAPNFVEVGGVRTAFSMPEVLSVGLGGGSRVVVDGQTGVVSVGPESVGHYLTSRAMVFGGDVMTATDIVTASGKADIGDRKKVKHVPAEVVTKARQQIRKVLERAIDGMKISDQPVVLLLVGGGSVIHMDALNGVAECIFPPHHDSANAVGAAIAKVAGEIDVIELLEGRDEKQVLKAAKQQAIDAAVARGAEKEGVRIATVEKIPLAYATNKATRLVIKAIGNLALLSIDNQVAPQSNIFQESISDDLDANDDEPSNINSPRETLHFDAKPALQIDLDTYRPDVRNNTWFISPVDLEFMAAGTGVLGTGGGGPSRIQYLHCLQFLQDTGYTGNMRVVKAASLRDLDVCVMGSWFGAPSVSSERLSAGTELALAIESCANITGKKDFHAIVTDEIGGGNGLSAFPSGVMYDIPVVDGDLMGRAYPTLEHCTPYVYGLSSTPCAVADGRGNVSIILHAESNRRAETMARSQCVDLGNKVALSTAPLTGAQTKKYIIPNTISQAWYIGRAVCRARRSKTDMIQAIFDTSPGKILYTGKIIDVKRDVSRGYTMGYCLLAPLRSDERETTLSSSCSDGMEENRYLVIPFQNEFLYAAYTDPNAPEEVSKQEIICTVPDLISILGQDGEAIGSQELRYGLKVNVVAMAAHPLWTTKEGLGIGGPKGFGLDMEWTKLGEYWEPRSVIEEFNRVE</sequence>
<feature type="domain" description="S-Me-THD-like C-terminal" evidence="4">
    <location>
        <begin position="773"/>
        <end position="984"/>
    </location>
</feature>
<evidence type="ECO:0000313" key="5">
    <source>
        <dbReference type="EMBL" id="KAE8137161.1"/>
    </source>
</evidence>
<dbReference type="Proteomes" id="UP000325672">
    <property type="component" value="Unassembled WGS sequence"/>
</dbReference>
<dbReference type="Gene3D" id="3.30.420.40">
    <property type="match status" value="1"/>
</dbReference>
<keyword evidence="6" id="KW-1185">Reference proteome</keyword>
<reference evidence="5 6" key="1">
    <citation type="submission" date="2019-04" db="EMBL/GenBank/DDBJ databases">
        <title>Friends and foes A comparative genomics study of 23 Aspergillus species from section Flavi.</title>
        <authorList>
            <consortium name="DOE Joint Genome Institute"/>
            <person name="Kjaerbolling I."/>
            <person name="Vesth T."/>
            <person name="Frisvad J.C."/>
            <person name="Nybo J.L."/>
            <person name="Theobald S."/>
            <person name="Kildgaard S."/>
            <person name="Isbrandt T."/>
            <person name="Kuo A."/>
            <person name="Sato A."/>
            <person name="Lyhne E.K."/>
            <person name="Kogle M.E."/>
            <person name="Wiebenga A."/>
            <person name="Kun R.S."/>
            <person name="Lubbers R.J."/>
            <person name="Makela M.R."/>
            <person name="Barry K."/>
            <person name="Chovatia M."/>
            <person name="Clum A."/>
            <person name="Daum C."/>
            <person name="Haridas S."/>
            <person name="He G."/>
            <person name="LaButti K."/>
            <person name="Lipzen A."/>
            <person name="Mondo S."/>
            <person name="Riley R."/>
            <person name="Salamov A."/>
            <person name="Simmons B.A."/>
            <person name="Magnuson J.K."/>
            <person name="Henrissat B."/>
            <person name="Mortensen U.H."/>
            <person name="Larsen T.O."/>
            <person name="Devries R.P."/>
            <person name="Grigoriev I.V."/>
            <person name="Machida M."/>
            <person name="Baker S.E."/>
            <person name="Andersen M.R."/>
        </authorList>
    </citation>
    <scope>NUCLEOTIDE SEQUENCE [LARGE SCALE GENOMIC DNA]</scope>
    <source>
        <strain evidence="5 6">CBS 117625</strain>
    </source>
</reference>
<accession>A0A5N6STQ2</accession>
<dbReference type="InterPro" id="IPR043129">
    <property type="entry name" value="ATPase_NBD"/>
</dbReference>
<dbReference type="Pfam" id="PF20906">
    <property type="entry name" value="S-Me-THD_C"/>
    <property type="match status" value="1"/>
</dbReference>
<evidence type="ECO:0000259" key="1">
    <source>
        <dbReference type="Pfam" id="PF01968"/>
    </source>
</evidence>
<dbReference type="Pfam" id="PF05378">
    <property type="entry name" value="Hydant_A_N"/>
    <property type="match status" value="1"/>
</dbReference>
<dbReference type="AlphaFoldDB" id="A0A5N6STQ2"/>
<dbReference type="Pfam" id="PF01968">
    <property type="entry name" value="Hydantoinase_A"/>
    <property type="match status" value="1"/>
</dbReference>
<evidence type="ECO:0000259" key="3">
    <source>
        <dbReference type="Pfam" id="PF06032"/>
    </source>
</evidence>
<dbReference type="InterPro" id="IPR008040">
    <property type="entry name" value="Hydant_A_N"/>
</dbReference>
<dbReference type="InterPro" id="IPR024071">
    <property type="entry name" value="S-Me-THD_C_sf"/>
</dbReference>
<evidence type="ECO:0000259" key="2">
    <source>
        <dbReference type="Pfam" id="PF05378"/>
    </source>
</evidence>
<evidence type="ECO:0000259" key="4">
    <source>
        <dbReference type="Pfam" id="PF20906"/>
    </source>
</evidence>
<feature type="domain" description="S-Me-THD N-terminal" evidence="3">
    <location>
        <begin position="610"/>
        <end position="768"/>
    </location>
</feature>
<feature type="domain" description="Hydantoinase/oxoprolinase N-terminal" evidence="2">
    <location>
        <begin position="5"/>
        <end position="179"/>
    </location>
</feature>
<dbReference type="Gene3D" id="2.40.390.10">
    <property type="entry name" value="CV3147-like"/>
    <property type="match status" value="1"/>
</dbReference>
<dbReference type="SUPFAM" id="SSF160991">
    <property type="entry name" value="CV3147-like"/>
    <property type="match status" value="1"/>
</dbReference>
<dbReference type="InterPro" id="IPR045079">
    <property type="entry name" value="Oxoprolinase-like"/>
</dbReference>
<dbReference type="InterPro" id="IPR010318">
    <property type="entry name" value="S-Me-THD_N"/>
</dbReference>
<dbReference type="PANTHER" id="PTHR11365">
    <property type="entry name" value="5-OXOPROLINASE RELATED"/>
    <property type="match status" value="1"/>
</dbReference>
<dbReference type="EMBL" id="ML743579">
    <property type="protein sequence ID" value="KAE8137161.1"/>
    <property type="molecule type" value="Genomic_DNA"/>
</dbReference>
<dbReference type="InterPro" id="IPR048350">
    <property type="entry name" value="S-Me-THD-like_C"/>
</dbReference>
<dbReference type="GO" id="GO:0016787">
    <property type="term" value="F:hydrolase activity"/>
    <property type="evidence" value="ECO:0007669"/>
    <property type="project" value="InterPro"/>
</dbReference>
<dbReference type="Pfam" id="PF06032">
    <property type="entry name" value="S-Me-THD_N"/>
    <property type="match status" value="1"/>
</dbReference>
<evidence type="ECO:0008006" key="7">
    <source>
        <dbReference type="Google" id="ProtNLM"/>
    </source>
</evidence>
<name>A0A5N6STQ2_ASPPS</name>
<gene>
    <name evidence="5" type="ORF">BDV38DRAFT_247357</name>
</gene>
<dbReference type="InterPro" id="IPR002821">
    <property type="entry name" value="Hydantoinase_A"/>
</dbReference>
<protein>
    <recommendedName>
        <fullName evidence="7">Hydantoinase/oxoprolinase-domain-containing protein</fullName>
    </recommendedName>
</protein>
<organism evidence="5 6">
    <name type="scientific">Aspergillus pseudotamarii</name>
    <dbReference type="NCBI Taxonomy" id="132259"/>
    <lineage>
        <taxon>Eukaryota</taxon>
        <taxon>Fungi</taxon>
        <taxon>Dikarya</taxon>
        <taxon>Ascomycota</taxon>
        <taxon>Pezizomycotina</taxon>
        <taxon>Eurotiomycetes</taxon>
        <taxon>Eurotiomycetidae</taxon>
        <taxon>Eurotiales</taxon>
        <taxon>Aspergillaceae</taxon>
        <taxon>Aspergillus</taxon>
        <taxon>Aspergillus subgen. Circumdati</taxon>
    </lineage>
</organism>
<dbReference type="GeneID" id="43638862"/>
<dbReference type="SUPFAM" id="SSF53067">
    <property type="entry name" value="Actin-like ATPase domain"/>
    <property type="match status" value="2"/>
</dbReference>